<organism evidence="15 16">
    <name type="scientific">Balaenoptera acutorostrata</name>
    <name type="common">Common minke whale</name>
    <name type="synonym">Balaena rostrata</name>
    <dbReference type="NCBI Taxonomy" id="9767"/>
    <lineage>
        <taxon>Eukaryota</taxon>
        <taxon>Metazoa</taxon>
        <taxon>Chordata</taxon>
        <taxon>Craniata</taxon>
        <taxon>Vertebrata</taxon>
        <taxon>Euteleostomi</taxon>
        <taxon>Mammalia</taxon>
        <taxon>Eutheria</taxon>
        <taxon>Laurasiatheria</taxon>
        <taxon>Artiodactyla</taxon>
        <taxon>Whippomorpha</taxon>
        <taxon>Cetacea</taxon>
        <taxon>Mysticeti</taxon>
        <taxon>Balaenopteridae</taxon>
        <taxon>Balaenoptera</taxon>
    </lineage>
</organism>
<dbReference type="PANTHER" id="PTHR11804:SF50">
    <property type="entry name" value="THIMET OLIGOPEPTIDASE"/>
    <property type="match status" value="1"/>
</dbReference>
<evidence type="ECO:0000313" key="15">
    <source>
        <dbReference type="Proteomes" id="UP001652580"/>
    </source>
</evidence>
<comment type="catalytic activity">
    <reaction evidence="9">
        <text>Preferential cleavage of bonds with hydrophobic residues at P1, P2 and P3' and a small residue at P1' in substrates of 5 to 15 residues.</text>
        <dbReference type="EC" id="3.4.24.15"/>
    </reaction>
</comment>
<evidence type="ECO:0000256" key="10">
    <source>
        <dbReference type="ARBA" id="ARBA00039079"/>
    </source>
</evidence>
<evidence type="ECO:0000256" key="9">
    <source>
        <dbReference type="ARBA" id="ARBA00036235"/>
    </source>
</evidence>
<keyword evidence="5 13" id="KW-0479">Metal-binding</keyword>
<keyword evidence="7 13" id="KW-0862">Zinc</keyword>
<keyword evidence="3" id="KW-0597">Phosphoprotein</keyword>
<dbReference type="InterPro" id="IPR024077">
    <property type="entry name" value="Neurolysin/TOP_dom2"/>
</dbReference>
<dbReference type="Gene3D" id="1.10.1370.10">
    <property type="entry name" value="Neurolysin, domain 3"/>
    <property type="match status" value="1"/>
</dbReference>
<comment type="cofactor">
    <cofactor evidence="13">
        <name>Zn(2+)</name>
        <dbReference type="ChEBI" id="CHEBI:29105"/>
    </cofactor>
    <text evidence="13">Binds 1 zinc ion.</text>
</comment>
<dbReference type="InterPro" id="IPR001567">
    <property type="entry name" value="Pept_M3A_M3B_dom"/>
</dbReference>
<reference evidence="16" key="2">
    <citation type="submission" date="2025-08" db="UniProtKB">
        <authorList>
            <consortium name="RefSeq"/>
        </authorList>
    </citation>
    <scope>IDENTIFICATION</scope>
</reference>
<evidence type="ECO:0000259" key="14">
    <source>
        <dbReference type="Pfam" id="PF01432"/>
    </source>
</evidence>
<protein>
    <recommendedName>
        <fullName evidence="11">Thimet oligopeptidase</fullName>
        <ecNumber evidence="10">3.4.24.15</ecNumber>
    </recommendedName>
</protein>
<evidence type="ECO:0000256" key="4">
    <source>
        <dbReference type="ARBA" id="ARBA00022670"/>
    </source>
</evidence>
<evidence type="ECO:0000256" key="6">
    <source>
        <dbReference type="ARBA" id="ARBA00022801"/>
    </source>
</evidence>
<feature type="domain" description="Peptidase M3A/M3B catalytic" evidence="14">
    <location>
        <begin position="34"/>
        <end position="182"/>
    </location>
</feature>
<evidence type="ECO:0000256" key="2">
    <source>
        <dbReference type="ARBA" id="ARBA00011245"/>
    </source>
</evidence>
<dbReference type="Proteomes" id="UP001652580">
    <property type="component" value="Chromosome 1"/>
</dbReference>
<gene>
    <name evidence="16" type="primary">LOC103014969</name>
</gene>
<evidence type="ECO:0000313" key="16">
    <source>
        <dbReference type="RefSeq" id="XP_057414020.1"/>
    </source>
</evidence>
<evidence type="ECO:0000256" key="5">
    <source>
        <dbReference type="ARBA" id="ARBA00022723"/>
    </source>
</evidence>
<dbReference type="Pfam" id="PF01432">
    <property type="entry name" value="Peptidase_M3"/>
    <property type="match status" value="1"/>
</dbReference>
<dbReference type="RefSeq" id="XP_057414020.1">
    <property type="nucleotide sequence ID" value="XM_057558037.1"/>
</dbReference>
<keyword evidence="6 13" id="KW-0378">Hydrolase</keyword>
<evidence type="ECO:0000256" key="11">
    <source>
        <dbReference type="ARBA" id="ARBA00039633"/>
    </source>
</evidence>
<evidence type="ECO:0000256" key="3">
    <source>
        <dbReference type="ARBA" id="ARBA00022553"/>
    </source>
</evidence>
<dbReference type="InterPro" id="IPR045090">
    <property type="entry name" value="Pept_M3A_M3B"/>
</dbReference>
<dbReference type="GeneID" id="103014969"/>
<dbReference type="SUPFAM" id="SSF55486">
    <property type="entry name" value="Metalloproteases ('zincins'), catalytic domain"/>
    <property type="match status" value="1"/>
</dbReference>
<evidence type="ECO:0000256" key="12">
    <source>
        <dbReference type="ARBA" id="ARBA00045978"/>
    </source>
</evidence>
<comment type="function">
    <text evidence="12">Involved in the metabolism of neuropeptides under 20 amino acid residues long. Involved in cytoplasmic peptide degradation. Able to degrade the amyloid-beta precursor protein and generate amyloidogenic fragments. Also acts as a regulator of cannabinoid signaling pathway by mediating degradation of hemopressin, an antagonist peptide of the cannabinoid receptor CNR1.</text>
</comment>
<comment type="subunit">
    <text evidence="2">Monomer.</text>
</comment>
<keyword evidence="8 13" id="KW-0482">Metalloprotease</keyword>
<reference evidence="15" key="1">
    <citation type="submission" date="2025-05" db="UniProtKB">
        <authorList>
            <consortium name="RefSeq"/>
        </authorList>
    </citation>
    <scope>NUCLEOTIDE SEQUENCE [LARGE SCALE GENOMIC DNA]</scope>
</reference>
<evidence type="ECO:0000256" key="13">
    <source>
        <dbReference type="RuleBase" id="RU003435"/>
    </source>
</evidence>
<keyword evidence="4 13" id="KW-0645">Protease</keyword>
<keyword evidence="15" id="KW-1185">Reference proteome</keyword>
<dbReference type="PANTHER" id="PTHR11804">
    <property type="entry name" value="PROTEASE M3 THIMET OLIGOPEPTIDASE-RELATED"/>
    <property type="match status" value="1"/>
</dbReference>
<evidence type="ECO:0000256" key="8">
    <source>
        <dbReference type="ARBA" id="ARBA00023049"/>
    </source>
</evidence>
<accession>A0ABM3UI51</accession>
<evidence type="ECO:0000256" key="1">
    <source>
        <dbReference type="ARBA" id="ARBA00006040"/>
    </source>
</evidence>
<proteinExistence type="inferred from homology"/>
<dbReference type="EC" id="3.4.24.15" evidence="10"/>
<sequence length="194" mass="21177">MGAEIAVMRQQAEECGQPPELKEPWHCCLSWWGTGNAIPQDLLGKLIKSWLANPGLFHLCPIILAKLDQALHMQTPSYPAQENARLCEEILGVPATPGTHLPATFGHLAGSYDAHSYGYLCSEVYTTDTFHTLFKQDGVLSGKVAMDYRSCILRPGGSEDAKGMVKLFLGCDPTQDAFLLSKGLQVEDCRPPAC</sequence>
<comment type="similarity">
    <text evidence="1 13">Belongs to the peptidase M3 family.</text>
</comment>
<evidence type="ECO:0000256" key="7">
    <source>
        <dbReference type="ARBA" id="ARBA00022833"/>
    </source>
</evidence>
<name>A0ABM3UI51_BALAC</name>